<protein>
    <submittedName>
        <fullName evidence="1">Cyclase</fullName>
    </submittedName>
</protein>
<organism evidence="1 2">
    <name type="scientific">Haloterrigena alkaliphila</name>
    <dbReference type="NCBI Taxonomy" id="2816475"/>
    <lineage>
        <taxon>Archaea</taxon>
        <taxon>Methanobacteriati</taxon>
        <taxon>Methanobacteriota</taxon>
        <taxon>Stenosarchaea group</taxon>
        <taxon>Halobacteria</taxon>
        <taxon>Halobacteriales</taxon>
        <taxon>Natrialbaceae</taxon>
        <taxon>Haloterrigena</taxon>
    </lineage>
</organism>
<evidence type="ECO:0000313" key="1">
    <source>
        <dbReference type="EMBL" id="QSX00772.1"/>
    </source>
</evidence>
<dbReference type="KEGG" id="hakz:J0X25_07390"/>
<dbReference type="Proteomes" id="UP000663203">
    <property type="component" value="Chromosome"/>
</dbReference>
<name>A0A8A2VGY7_9EURY</name>
<dbReference type="RefSeq" id="WP_207290490.1">
    <property type="nucleotide sequence ID" value="NZ_CP071462.1"/>
</dbReference>
<dbReference type="EMBL" id="CP071462">
    <property type="protein sequence ID" value="QSX00772.1"/>
    <property type="molecule type" value="Genomic_DNA"/>
</dbReference>
<dbReference type="AlphaFoldDB" id="A0A8A2VGY7"/>
<sequence>MVYLYAEHVIEDYDRWETHHEENADARAAHGSLGTQVFRKRDDPTTLLVVQELDDDRLEEALEYFQSEAFQSVLDAAGVVDVPESGLLDRVHEADG</sequence>
<accession>A0A8A2VGY7</accession>
<keyword evidence="2" id="KW-1185">Reference proteome</keyword>
<proteinExistence type="predicted"/>
<dbReference type="GeneID" id="63187117"/>
<evidence type="ECO:0000313" key="2">
    <source>
        <dbReference type="Proteomes" id="UP000663203"/>
    </source>
</evidence>
<reference evidence="1 2" key="1">
    <citation type="submission" date="2021-03" db="EMBL/GenBank/DDBJ databases">
        <title>Haloterrigena longa sp. nov. and Haloterrigena limicola sp. nov., extremely halophilic archaea isolated from a salt lake.</title>
        <authorList>
            <person name="Henglin C."/>
        </authorList>
    </citation>
    <scope>NUCLEOTIDE SEQUENCE [LARGE SCALE GENOMIC DNA]</scope>
    <source>
        <strain evidence="1 2">KZCA68</strain>
    </source>
</reference>
<gene>
    <name evidence="1" type="ORF">J0X25_07390</name>
</gene>